<evidence type="ECO:0000256" key="17">
    <source>
        <dbReference type="PIRSR" id="PIRSR017205-2"/>
    </source>
</evidence>
<feature type="binding site" evidence="17">
    <location>
        <position position="338"/>
    </location>
    <ligand>
        <name>FAD</name>
        <dbReference type="ChEBI" id="CHEBI:57692"/>
    </ligand>
</feature>
<feature type="active site" description="Nucleophile" evidence="16">
    <location>
        <position position="435"/>
    </location>
</feature>
<evidence type="ECO:0000256" key="2">
    <source>
        <dbReference type="ARBA" id="ARBA00004367"/>
    </source>
</evidence>
<feature type="disulfide bond" description="Redox-active" evidence="18">
    <location>
        <begin position="435"/>
        <end position="438"/>
    </location>
</feature>
<evidence type="ECO:0000256" key="19">
    <source>
        <dbReference type="SAM" id="MobiDB-lite"/>
    </source>
</evidence>
<feature type="binding site" evidence="17">
    <location>
        <position position="306"/>
    </location>
    <ligand>
        <name>FAD</name>
        <dbReference type="ChEBI" id="CHEBI:57692"/>
    </ligand>
</feature>
<feature type="region of interest" description="Disordered" evidence="19">
    <location>
        <begin position="134"/>
        <end position="154"/>
    </location>
</feature>
<evidence type="ECO:0000256" key="4">
    <source>
        <dbReference type="ARBA" id="ARBA00011802"/>
    </source>
</evidence>
<organism evidence="21 22">
    <name type="scientific">Aulographum hederae CBS 113979</name>
    <dbReference type="NCBI Taxonomy" id="1176131"/>
    <lineage>
        <taxon>Eukaryota</taxon>
        <taxon>Fungi</taxon>
        <taxon>Dikarya</taxon>
        <taxon>Ascomycota</taxon>
        <taxon>Pezizomycotina</taxon>
        <taxon>Dothideomycetes</taxon>
        <taxon>Pleosporomycetidae</taxon>
        <taxon>Aulographales</taxon>
        <taxon>Aulographaceae</taxon>
    </lineage>
</organism>
<evidence type="ECO:0000256" key="3">
    <source>
        <dbReference type="ARBA" id="ARBA00008277"/>
    </source>
</evidence>
<evidence type="ECO:0000256" key="9">
    <source>
        <dbReference type="ARBA" id="ARBA00022827"/>
    </source>
</evidence>
<keyword evidence="12" id="KW-0472">Membrane</keyword>
<dbReference type="InterPro" id="IPR037192">
    <property type="entry name" value="ERO1-like_sf"/>
</dbReference>
<comment type="cofactor">
    <cofactor evidence="1 17">
        <name>FAD</name>
        <dbReference type="ChEBI" id="CHEBI:57692"/>
    </cofactor>
</comment>
<accession>A0A6G1GZK7</accession>
<dbReference type="PANTHER" id="PTHR12613:SF0">
    <property type="entry name" value="ERO1-LIKE PROTEIN"/>
    <property type="match status" value="1"/>
</dbReference>
<protein>
    <submittedName>
        <fullName evidence="21">Endoplasmic oxidoreductin</fullName>
    </submittedName>
</protein>
<feature type="compositionally biased region" description="Basic and acidic residues" evidence="19">
    <location>
        <begin position="134"/>
        <end position="152"/>
    </location>
</feature>
<dbReference type="PANTHER" id="PTHR12613">
    <property type="entry name" value="ERO1-RELATED"/>
    <property type="match status" value="1"/>
</dbReference>
<keyword evidence="5" id="KW-0813">Transport</keyword>
<feature type="active site" evidence="16">
    <location>
        <position position="438"/>
    </location>
</feature>
<evidence type="ECO:0000256" key="16">
    <source>
        <dbReference type="PIRSR" id="PIRSR017205-1"/>
    </source>
</evidence>
<evidence type="ECO:0000256" key="1">
    <source>
        <dbReference type="ARBA" id="ARBA00001974"/>
    </source>
</evidence>
<sequence>MPSAAKVFYLAVFALLRTSHATGTSSSSSKQPARSKEASPNVCAFEPNAIVSDACASYETLDHINAGLHPYINAITTNTDFFSFYRLNLYNKKCPFWDDEGGMCGNIACAVNTLENEDDVPLVWRAKELGKLEGPKAQHPDRLEQQEREAQRPLKGQLGADVGESCVLEYDDECDERDYCIPEDERSGSKGDYVSLVDNPERFTGYGGAGAHQVWEAIYRENCFAKPQPEKDNEELSTGMSSSPFGFSNLQQAQAAQDLRNVIKEHGVQQGLEKAIAKGDSSWPFDENLEFEDSCVEKRVFYRVISGMHASISTHLCNEFLNQTTGEWGPNVDCYAQRLHHHPERISNLYFNYALLLRAAGKLRAHMSNYQFCSADPQQDLLTKGLVLSLANAIPAGPEIFDESTMFVGPEAVGLKEDFRNRFRNVSRVMDCVGCDKCRLWGKLQTAGYGTALKILFEFDENDSSNDPPLRRTELVALVNTLDRVSTSLNSIREFRKMLEAREAREAQPPVSLVDPKATSSRPEEGSKETSSAPKVAVVETEDDGYPDFTRKYDRNMTITEEFWQEFGLIWRIMKYILRSWIEMPGKFLRIFLMEMGRLWDYWLGIPVQPRSWEFKFPKKEEL</sequence>
<dbReference type="Proteomes" id="UP000800041">
    <property type="component" value="Unassembled WGS sequence"/>
</dbReference>
<evidence type="ECO:0000256" key="20">
    <source>
        <dbReference type="SAM" id="SignalP"/>
    </source>
</evidence>
<feature type="binding site" evidence="17">
    <location>
        <position position="202"/>
    </location>
    <ligand>
        <name>FAD</name>
        <dbReference type="ChEBI" id="CHEBI:57692"/>
    </ligand>
</feature>
<name>A0A6G1GZK7_9PEZI</name>
<dbReference type="AlphaFoldDB" id="A0A6G1GZK7"/>
<evidence type="ECO:0000313" key="22">
    <source>
        <dbReference type="Proteomes" id="UP000800041"/>
    </source>
</evidence>
<proteinExistence type="inferred from homology"/>
<evidence type="ECO:0000256" key="18">
    <source>
        <dbReference type="PIRSR" id="PIRSR017205-3"/>
    </source>
</evidence>
<gene>
    <name evidence="21" type="ORF">K402DRAFT_394101</name>
</gene>
<feature type="chain" id="PRO_5026322817" evidence="20">
    <location>
        <begin position="22"/>
        <end position="623"/>
    </location>
</feature>
<evidence type="ECO:0000256" key="13">
    <source>
        <dbReference type="ARBA" id="ARBA00023157"/>
    </source>
</evidence>
<dbReference type="GO" id="GO:0071949">
    <property type="term" value="F:FAD binding"/>
    <property type="evidence" value="ECO:0007669"/>
    <property type="project" value="InterPro"/>
</dbReference>
<feature type="region of interest" description="Disordered" evidence="19">
    <location>
        <begin position="506"/>
        <end position="535"/>
    </location>
</feature>
<comment type="subunit">
    <text evidence="4">May function both as a monomer and a homodimer.</text>
</comment>
<keyword evidence="7 20" id="KW-0732">Signal</keyword>
<dbReference type="Pfam" id="PF04137">
    <property type="entry name" value="ERO1"/>
    <property type="match status" value="1"/>
</dbReference>
<reference evidence="21" key="1">
    <citation type="journal article" date="2020" name="Stud. Mycol.">
        <title>101 Dothideomycetes genomes: a test case for predicting lifestyles and emergence of pathogens.</title>
        <authorList>
            <person name="Haridas S."/>
            <person name="Albert R."/>
            <person name="Binder M."/>
            <person name="Bloem J."/>
            <person name="Labutti K."/>
            <person name="Salamov A."/>
            <person name="Andreopoulos B."/>
            <person name="Baker S."/>
            <person name="Barry K."/>
            <person name="Bills G."/>
            <person name="Bluhm B."/>
            <person name="Cannon C."/>
            <person name="Castanera R."/>
            <person name="Culley D."/>
            <person name="Daum C."/>
            <person name="Ezra D."/>
            <person name="Gonzalez J."/>
            <person name="Henrissat B."/>
            <person name="Kuo A."/>
            <person name="Liang C."/>
            <person name="Lipzen A."/>
            <person name="Lutzoni F."/>
            <person name="Magnuson J."/>
            <person name="Mondo S."/>
            <person name="Nolan M."/>
            <person name="Ohm R."/>
            <person name="Pangilinan J."/>
            <person name="Park H.-J."/>
            <person name="Ramirez L."/>
            <person name="Alfaro M."/>
            <person name="Sun H."/>
            <person name="Tritt A."/>
            <person name="Yoshinaga Y."/>
            <person name="Zwiers L.-H."/>
            <person name="Turgeon B."/>
            <person name="Goodwin S."/>
            <person name="Spatafora J."/>
            <person name="Crous P."/>
            <person name="Grigoriev I."/>
        </authorList>
    </citation>
    <scope>NUCLEOTIDE SEQUENCE</scope>
    <source>
        <strain evidence="21">CBS 113979</strain>
    </source>
</reference>
<dbReference type="GO" id="GO:0015035">
    <property type="term" value="F:protein-disulfide reductase activity"/>
    <property type="evidence" value="ECO:0007669"/>
    <property type="project" value="InterPro"/>
</dbReference>
<evidence type="ECO:0000256" key="14">
    <source>
        <dbReference type="ARBA" id="ARBA00023180"/>
    </source>
</evidence>
<keyword evidence="10" id="KW-0249">Electron transport</keyword>
<keyword evidence="15" id="KW-0676">Redox-active center</keyword>
<dbReference type="InterPro" id="IPR007266">
    <property type="entry name" value="Ero1"/>
</dbReference>
<keyword evidence="6" id="KW-0285">Flavoprotein</keyword>
<evidence type="ECO:0000256" key="6">
    <source>
        <dbReference type="ARBA" id="ARBA00022630"/>
    </source>
</evidence>
<feature type="binding site" evidence="17">
    <location>
        <position position="215"/>
    </location>
    <ligand>
        <name>FAD</name>
        <dbReference type="ChEBI" id="CHEBI:57692"/>
    </ligand>
</feature>
<evidence type="ECO:0000256" key="11">
    <source>
        <dbReference type="ARBA" id="ARBA00023002"/>
    </source>
</evidence>
<evidence type="ECO:0000256" key="12">
    <source>
        <dbReference type="ARBA" id="ARBA00023136"/>
    </source>
</evidence>
<feature type="signal peptide" evidence="20">
    <location>
        <begin position="1"/>
        <end position="21"/>
    </location>
</feature>
<keyword evidence="8" id="KW-0256">Endoplasmic reticulum</keyword>
<evidence type="ECO:0000256" key="7">
    <source>
        <dbReference type="ARBA" id="ARBA00022729"/>
    </source>
</evidence>
<evidence type="ECO:0000256" key="5">
    <source>
        <dbReference type="ARBA" id="ARBA00022448"/>
    </source>
</evidence>
<evidence type="ECO:0000256" key="8">
    <source>
        <dbReference type="ARBA" id="ARBA00022824"/>
    </source>
</evidence>
<keyword evidence="22" id="KW-1185">Reference proteome</keyword>
<dbReference type="GO" id="GO:0005789">
    <property type="term" value="C:endoplasmic reticulum membrane"/>
    <property type="evidence" value="ECO:0007669"/>
    <property type="project" value="UniProtKB-SubCell"/>
</dbReference>
<dbReference type="GO" id="GO:0034975">
    <property type="term" value="P:protein folding in endoplasmic reticulum"/>
    <property type="evidence" value="ECO:0007669"/>
    <property type="project" value="InterPro"/>
</dbReference>
<comment type="similarity">
    <text evidence="3">Belongs to the EROs family.</text>
</comment>
<feature type="binding site" evidence="17">
    <location>
        <position position="204"/>
    </location>
    <ligand>
        <name>FAD</name>
        <dbReference type="ChEBI" id="CHEBI:57692"/>
    </ligand>
</feature>
<comment type="subcellular location">
    <subcellularLocation>
        <location evidence="2">Endoplasmic reticulum membrane</location>
        <topology evidence="2">Peripheral membrane protein</topology>
        <orientation evidence="2">Lumenal side</orientation>
    </subcellularLocation>
</comment>
<keyword evidence="13 18" id="KW-1015">Disulfide bond</keyword>
<dbReference type="GO" id="GO:0016972">
    <property type="term" value="F:thiol oxidase activity"/>
    <property type="evidence" value="ECO:0007669"/>
    <property type="project" value="InterPro"/>
</dbReference>
<keyword evidence="14" id="KW-0325">Glycoprotein</keyword>
<dbReference type="OrthoDB" id="269384at2759"/>
<evidence type="ECO:0000313" key="21">
    <source>
        <dbReference type="EMBL" id="KAF1986242.1"/>
    </source>
</evidence>
<evidence type="ECO:0000256" key="15">
    <source>
        <dbReference type="ARBA" id="ARBA00023284"/>
    </source>
</evidence>
<dbReference type="EMBL" id="ML977158">
    <property type="protein sequence ID" value="KAF1986242.1"/>
    <property type="molecule type" value="Genomic_DNA"/>
</dbReference>
<feature type="disulfide bond" description="Redox-active" evidence="18">
    <location>
        <begin position="104"/>
        <end position="109"/>
    </location>
</feature>
<feature type="binding site" evidence="17">
    <location>
        <position position="309"/>
    </location>
    <ligand>
        <name>FAD</name>
        <dbReference type="ChEBI" id="CHEBI:57692"/>
    </ligand>
</feature>
<dbReference type="PIRSF" id="PIRSF017205">
    <property type="entry name" value="ERO1"/>
    <property type="match status" value="1"/>
</dbReference>
<evidence type="ECO:0000256" key="10">
    <source>
        <dbReference type="ARBA" id="ARBA00022982"/>
    </source>
</evidence>
<keyword evidence="11" id="KW-0560">Oxidoreductase</keyword>
<dbReference type="SUPFAM" id="SSF110019">
    <property type="entry name" value="ERO1-like"/>
    <property type="match status" value="1"/>
</dbReference>
<keyword evidence="9 17" id="KW-0274">FAD</keyword>